<gene>
    <name evidence="1" type="ORF">D9C73_028269</name>
</gene>
<evidence type="ECO:0000313" key="2">
    <source>
        <dbReference type="Proteomes" id="UP000298787"/>
    </source>
</evidence>
<sequence length="245" mass="27288">MLFEGAWENQGLGIVKSVGAELVGPTPLPTWATGSLPRYPRQTITWDMKARGISCHTTPTADGNSGRNAGYRGWISSLLLCHCGSSHRQPRRRRRARFSKLTVVKKDQTTSTHMEEGLLFRSGDNSLASCSVQCDPSSTPRHKANYNIYVEDPGSRPAAPFYENIAPDRTKGSQPPSLYINSEEVARLREKAEQNRANMNSDNFFQDKLVHIYNQPVAHSGTRTFQCSGAAAVRLQVCYFPPQWS</sequence>
<evidence type="ECO:0000313" key="1">
    <source>
        <dbReference type="EMBL" id="TKS65846.1"/>
    </source>
</evidence>
<dbReference type="EMBL" id="ML241134">
    <property type="protein sequence ID" value="TKS65846.1"/>
    <property type="molecule type" value="Genomic_DNA"/>
</dbReference>
<protein>
    <submittedName>
        <fullName evidence="1">Uncharacterized protein</fullName>
    </submittedName>
</protein>
<keyword evidence="2" id="KW-1185">Reference proteome</keyword>
<proteinExistence type="predicted"/>
<organism evidence="1 2">
    <name type="scientific">Collichthys lucidus</name>
    <name type="common">Big head croaker</name>
    <name type="synonym">Sciaena lucida</name>
    <dbReference type="NCBI Taxonomy" id="240159"/>
    <lineage>
        <taxon>Eukaryota</taxon>
        <taxon>Metazoa</taxon>
        <taxon>Chordata</taxon>
        <taxon>Craniata</taxon>
        <taxon>Vertebrata</taxon>
        <taxon>Euteleostomi</taxon>
        <taxon>Actinopterygii</taxon>
        <taxon>Neopterygii</taxon>
        <taxon>Teleostei</taxon>
        <taxon>Neoteleostei</taxon>
        <taxon>Acanthomorphata</taxon>
        <taxon>Eupercaria</taxon>
        <taxon>Sciaenidae</taxon>
        <taxon>Collichthys</taxon>
    </lineage>
</organism>
<accession>A0A4U5TW34</accession>
<dbReference type="AlphaFoldDB" id="A0A4U5TW34"/>
<dbReference type="Proteomes" id="UP000298787">
    <property type="component" value="Unassembled WGS sequence"/>
</dbReference>
<reference evidence="1 2" key="1">
    <citation type="submission" date="2019-01" db="EMBL/GenBank/DDBJ databases">
        <title>Genome Assembly of Collichthys lucidus.</title>
        <authorList>
            <person name="Cai M."/>
            <person name="Xiao S."/>
        </authorList>
    </citation>
    <scope>NUCLEOTIDE SEQUENCE [LARGE SCALE GENOMIC DNA]</scope>
    <source>
        <strain evidence="1">JT15FE1705JMU</strain>
        <tissue evidence="1">Muscle</tissue>
    </source>
</reference>
<name>A0A4U5TW34_COLLU</name>